<comment type="caution">
    <text evidence="3">The sequence shown here is derived from an EMBL/GenBank/DDBJ whole genome shotgun (WGS) entry which is preliminary data.</text>
</comment>
<feature type="compositionally biased region" description="Low complexity" evidence="1">
    <location>
        <begin position="496"/>
        <end position="506"/>
    </location>
</feature>
<feature type="compositionally biased region" description="Gly residues" evidence="1">
    <location>
        <begin position="507"/>
        <end position="522"/>
    </location>
</feature>
<dbReference type="Pfam" id="PF13360">
    <property type="entry name" value="PQQ_2"/>
    <property type="match status" value="1"/>
</dbReference>
<reference evidence="3" key="1">
    <citation type="submission" date="2020-07" db="EMBL/GenBank/DDBJ databases">
        <title>Huge and variable diversity of episymbiotic CPR bacteria and DPANN archaea in groundwater ecosystems.</title>
        <authorList>
            <person name="He C.Y."/>
            <person name="Keren R."/>
            <person name="Whittaker M."/>
            <person name="Farag I.F."/>
            <person name="Doudna J."/>
            <person name="Cate J.H.D."/>
            <person name="Banfield J.F."/>
        </authorList>
    </citation>
    <scope>NUCLEOTIDE SEQUENCE</scope>
    <source>
        <strain evidence="3">NC_groundwater_17_Pr7_B-0.1um_64_12</strain>
    </source>
</reference>
<feature type="region of interest" description="Disordered" evidence="1">
    <location>
        <begin position="496"/>
        <end position="522"/>
    </location>
</feature>
<dbReference type="InterPro" id="IPR002372">
    <property type="entry name" value="PQQ_rpt_dom"/>
</dbReference>
<dbReference type="AlphaFoldDB" id="A0A931LVA2"/>
<dbReference type="Gene3D" id="2.130.10.10">
    <property type="entry name" value="YVTN repeat-like/Quinoprotein amine dehydrogenase"/>
    <property type="match status" value="2"/>
</dbReference>
<dbReference type="SUPFAM" id="SSF50998">
    <property type="entry name" value="Quinoprotein alcohol dehydrogenase-like"/>
    <property type="match status" value="1"/>
</dbReference>
<dbReference type="Proteomes" id="UP000727962">
    <property type="component" value="Unassembled WGS sequence"/>
</dbReference>
<protein>
    <submittedName>
        <fullName evidence="3">PQQ-binding-like beta-propeller repeat protein</fullName>
    </submittedName>
</protein>
<dbReference type="EMBL" id="JACOSL010000028">
    <property type="protein sequence ID" value="MBI1756352.1"/>
    <property type="molecule type" value="Genomic_DNA"/>
</dbReference>
<evidence type="ECO:0000313" key="4">
    <source>
        <dbReference type="Proteomes" id="UP000727962"/>
    </source>
</evidence>
<gene>
    <name evidence="3" type="ORF">HYR64_04505</name>
</gene>
<dbReference type="InterPro" id="IPR011047">
    <property type="entry name" value="Quinoprotein_ADH-like_sf"/>
</dbReference>
<accession>A0A931LVA2</accession>
<sequence length="522" mass="54955">MFLIGLAFAGCLARAQFNGPAPLSWRWSQPTPVVPTSSPIVSGDVLYLSFGPRIYALDRSTGNTLWRFPAGVAGTALFKEAPVLVGDTLLALGSNRTVYALNSATGKQRWQRLLIANALTNVVVAGNLAVVGLTDNTFIALSLATGEDAWQDPFKIPAPADATIYGSTASNAKTYERIVGDIASYGTTILAFNAESELLGISATSAKVLWRQRFTFVSPDVVPVVFGDTVYVATGTFLAAVNTLTGTAKWQQDLGESIAFKPGVSSSGVAVVSRQGKLAAFDLAGRPLLREPIATGTYPVAEPTVIGTDVLLPATSGHLLLLDTRTSSTRWVFTIKPVTGKIAVASAGGTTTFSNVVSASGPAIVASGTLLVMVKDGSLLAFDKQTGVDLTPPEVKMVWPNPGDQISGRLPMTFYFEIEDEASGIDPKTLKFTVDGKTVESERNKDGRYLVKLHITQENRPLREGKHTITVQAVDWSGNRAEETFILMVDNTLQPLGQPVLGPQPGDTGGGGGGGRGGRGGG</sequence>
<feature type="domain" description="Pyrrolo-quinoline quinone repeat" evidence="2">
    <location>
        <begin position="53"/>
        <end position="212"/>
    </location>
</feature>
<dbReference type="PANTHER" id="PTHR34512">
    <property type="entry name" value="CELL SURFACE PROTEIN"/>
    <property type="match status" value="1"/>
</dbReference>
<dbReference type="InterPro" id="IPR013783">
    <property type="entry name" value="Ig-like_fold"/>
</dbReference>
<dbReference type="SMART" id="SM00564">
    <property type="entry name" value="PQQ"/>
    <property type="match status" value="5"/>
</dbReference>
<evidence type="ECO:0000313" key="3">
    <source>
        <dbReference type="EMBL" id="MBI1756352.1"/>
    </source>
</evidence>
<proteinExistence type="predicted"/>
<evidence type="ECO:0000259" key="2">
    <source>
        <dbReference type="Pfam" id="PF13360"/>
    </source>
</evidence>
<dbReference type="PANTHER" id="PTHR34512:SF30">
    <property type="entry name" value="OUTER MEMBRANE PROTEIN ASSEMBLY FACTOR BAMB"/>
    <property type="match status" value="1"/>
</dbReference>
<dbReference type="Gene3D" id="2.60.40.10">
    <property type="entry name" value="Immunoglobulins"/>
    <property type="match status" value="1"/>
</dbReference>
<dbReference type="InterPro" id="IPR015943">
    <property type="entry name" value="WD40/YVTN_repeat-like_dom_sf"/>
</dbReference>
<name>A0A931LVA2_FIMGI</name>
<evidence type="ECO:0000256" key="1">
    <source>
        <dbReference type="SAM" id="MobiDB-lite"/>
    </source>
</evidence>
<dbReference type="InterPro" id="IPR018391">
    <property type="entry name" value="PQQ_b-propeller_rpt"/>
</dbReference>
<organism evidence="3 4">
    <name type="scientific">Fimbriimonas ginsengisoli</name>
    <dbReference type="NCBI Taxonomy" id="1005039"/>
    <lineage>
        <taxon>Bacteria</taxon>
        <taxon>Bacillati</taxon>
        <taxon>Armatimonadota</taxon>
        <taxon>Fimbriimonadia</taxon>
        <taxon>Fimbriimonadales</taxon>
        <taxon>Fimbriimonadaceae</taxon>
        <taxon>Fimbriimonas</taxon>
    </lineage>
</organism>